<feature type="chain" id="PRO_5009681543" evidence="5">
    <location>
        <begin position="39"/>
        <end position="791"/>
    </location>
</feature>
<dbReference type="GO" id="GO:0016620">
    <property type="term" value="F:oxidoreductase activity, acting on the aldehyde or oxo group of donors, NAD or NADP as acceptor"/>
    <property type="evidence" value="ECO:0007669"/>
    <property type="project" value="InterPro"/>
</dbReference>
<dbReference type="NCBIfam" id="NF008868">
    <property type="entry name" value="PRK11903.1"/>
    <property type="match status" value="1"/>
</dbReference>
<keyword evidence="2" id="KW-0677">Repeat</keyword>
<evidence type="ECO:0000313" key="8">
    <source>
        <dbReference type="Proteomes" id="UP000028878"/>
    </source>
</evidence>
<dbReference type="Pfam" id="PF14312">
    <property type="entry name" value="FG-GAP_2"/>
    <property type="match status" value="2"/>
</dbReference>
<dbReference type="SUPFAM" id="SSF53720">
    <property type="entry name" value="ALDH-like"/>
    <property type="match status" value="1"/>
</dbReference>
<sequence length="791" mass="82111" precursor="true">MVVGYPIAAILNRRPPPVTSAFTHTIRLFLLLAASALAACGGGSAAAPTNTSVHVPATTTSGAPPAFTLTPTAIRSFRFSWDDTPDETGYRLLEDPDGASGYSPIAELPANSTLHDHEVFLPERVNARYRLQVCKHQDCVDAAELGASGNLASAVGYLKASDPADQDLFGSALALSANGHYLAIGAPGAGASNSTSGAVYVFVRDGTTWRQQALLEASAAHQGDQFGASVALSSEGDTLAVGAPQESSVLPVSGAAFVFTRSGGSWGPPVRVVPLNTGMGDRFGGRVALSADGNTLGTELVRVSREGLDLASAFAFAREQGGTALRALSYRERAGLLTAIGQVLQAKRDDYYAIATANSGTVTRDSAVDIDGGIFTIGQYAKWGEKLGDARALLDGERIRLGKDPAFQSQHILTPTRGLALFINAFNFPSWGLWEKAAPALLSGVPVVVKPGTPTAWLTQRMVQDVVEAGVLPAGALSVICGSSAGLLDALQPFDVLSLTGSAGTAAQIRGHKAIAERSVRCNIEADSLNSALLDPNATADSEAFTLFVSEVVREMTVKSGQKCTAIRRAFVPRALYDAAAQAIGAKLSKVSVGNPRNEAVRMGALVSRAQFDGVREGLAQLLAEAQPLYDGRNQALVDADPAVAACAMPVLLGTSDPVGARVLHDVEVFGPVSTLMPYDNEAQAFELIRRGQGSLVASVYSADPAFTARAALELADSHGRVHAISPDVASLHTGHGNVMPQSLHGGPGRAGGGEELGGLRALGFYHRRSAVQASTAALDALAASTTPLTY</sequence>
<evidence type="ECO:0000256" key="2">
    <source>
        <dbReference type="ARBA" id="ARBA00022737"/>
    </source>
</evidence>
<evidence type="ECO:0000259" key="6">
    <source>
        <dbReference type="Pfam" id="PF00171"/>
    </source>
</evidence>
<dbReference type="Pfam" id="PF00171">
    <property type="entry name" value="Aldedh"/>
    <property type="match status" value="1"/>
</dbReference>
<evidence type="ECO:0000256" key="3">
    <source>
        <dbReference type="ARBA" id="ARBA00023002"/>
    </source>
</evidence>
<dbReference type="SUPFAM" id="SSF69318">
    <property type="entry name" value="Integrin alpha N-terminal domain"/>
    <property type="match status" value="1"/>
</dbReference>
<keyword evidence="1 5" id="KW-0732">Signal</keyword>
<organism evidence="7 8">
    <name type="scientific">Hydrogenophaga intermedia</name>
    <dbReference type="NCBI Taxonomy" id="65786"/>
    <lineage>
        <taxon>Bacteria</taxon>
        <taxon>Pseudomonadati</taxon>
        <taxon>Pseudomonadota</taxon>
        <taxon>Betaproteobacteria</taxon>
        <taxon>Burkholderiales</taxon>
        <taxon>Comamonadaceae</taxon>
        <taxon>Hydrogenophaga</taxon>
    </lineage>
</organism>
<dbReference type="Gene3D" id="3.40.309.10">
    <property type="entry name" value="Aldehyde Dehydrogenase, Chain A, domain 2"/>
    <property type="match status" value="1"/>
</dbReference>
<protein>
    <submittedName>
        <fullName evidence="7">Aldehyde dehydrogenase</fullName>
    </submittedName>
</protein>
<dbReference type="Gene3D" id="2.130.10.130">
    <property type="entry name" value="Integrin alpha, N-terminal"/>
    <property type="match status" value="1"/>
</dbReference>
<dbReference type="Proteomes" id="UP000028878">
    <property type="component" value="Unassembled WGS sequence"/>
</dbReference>
<evidence type="ECO:0000313" key="7">
    <source>
        <dbReference type="EMBL" id="CDN89928.1"/>
    </source>
</evidence>
<keyword evidence="3" id="KW-0560">Oxidoreductase</keyword>
<evidence type="ECO:0000256" key="1">
    <source>
        <dbReference type="ARBA" id="ARBA00022729"/>
    </source>
</evidence>
<dbReference type="EMBL" id="CCAE010000058">
    <property type="protein sequence ID" value="CDN89928.1"/>
    <property type="molecule type" value="Genomic_DNA"/>
</dbReference>
<gene>
    <name evidence="7" type="ORF">BN948_04368</name>
</gene>
<proteinExistence type="predicted"/>
<feature type="signal peptide" evidence="5">
    <location>
        <begin position="1"/>
        <end position="38"/>
    </location>
</feature>
<evidence type="ECO:0000256" key="5">
    <source>
        <dbReference type="SAM" id="SignalP"/>
    </source>
</evidence>
<dbReference type="InterPro" id="IPR013517">
    <property type="entry name" value="FG-GAP"/>
</dbReference>
<dbReference type="InterPro" id="IPR016161">
    <property type="entry name" value="Ald_DH/histidinol_DH"/>
</dbReference>
<dbReference type="Gene3D" id="3.40.605.10">
    <property type="entry name" value="Aldehyde Dehydrogenase, Chain A, domain 1"/>
    <property type="match status" value="1"/>
</dbReference>
<evidence type="ECO:0000256" key="4">
    <source>
        <dbReference type="ARBA" id="ARBA00023180"/>
    </source>
</evidence>
<dbReference type="InterPro" id="IPR015590">
    <property type="entry name" value="Aldehyde_DH_dom"/>
</dbReference>
<dbReference type="InterPro" id="IPR028994">
    <property type="entry name" value="Integrin_alpha_N"/>
</dbReference>
<keyword evidence="8" id="KW-1185">Reference proteome</keyword>
<reference evidence="8" key="1">
    <citation type="submission" date="2014-11" db="EMBL/GenBank/DDBJ databases">
        <title>Draft genome sequence of Hydrogenophaga intermedia S1.</title>
        <authorList>
            <person name="Gan H.M."/>
            <person name="Chew T.H."/>
            <person name="Stolz A."/>
        </authorList>
    </citation>
    <scope>NUCLEOTIDE SEQUENCE [LARGE SCALE GENOMIC DNA]</scope>
    <source>
        <strain evidence="8">S1</strain>
    </source>
</reference>
<dbReference type="PANTHER" id="PTHR43111:SF1">
    <property type="entry name" value="ALDEHYDE DEHYDROGENASE B-RELATED"/>
    <property type="match status" value="1"/>
</dbReference>
<dbReference type="SMART" id="SM00191">
    <property type="entry name" value="Int_alpha"/>
    <property type="match status" value="2"/>
</dbReference>
<dbReference type="AlphaFoldDB" id="A0A1L1PJ30"/>
<dbReference type="InterPro" id="IPR016162">
    <property type="entry name" value="Ald_DH_N"/>
</dbReference>
<dbReference type="PROSITE" id="PS51470">
    <property type="entry name" value="FG_GAP"/>
    <property type="match status" value="1"/>
</dbReference>
<feature type="domain" description="Aldehyde dehydrogenase" evidence="6">
    <location>
        <begin position="309"/>
        <end position="722"/>
    </location>
</feature>
<accession>A0A1L1PJ30</accession>
<name>A0A1L1PJ30_HYDIT</name>
<dbReference type="InterPro" id="IPR013519">
    <property type="entry name" value="Int_alpha_beta-p"/>
</dbReference>
<keyword evidence="4" id="KW-0325">Glycoprotein</keyword>
<dbReference type="PANTHER" id="PTHR43111">
    <property type="entry name" value="ALDEHYDE DEHYDROGENASE B-RELATED"/>
    <property type="match status" value="1"/>
</dbReference>
<dbReference type="InterPro" id="IPR016163">
    <property type="entry name" value="Ald_DH_C"/>
</dbReference>